<sequence length="122" mass="12524">MVLGSLLPAHPDLATQVIRIAGDAPAATWQWQLFYLFPIGLVLIAIGLILARRLPVWMPIVLGTGTLLLLVSGAGGLLTFLLLLPLGVGLAAPGVVLLGRSRAGGDGGLPDDGARAVPTSMK</sequence>
<dbReference type="AlphaFoldDB" id="A0A7G6Y6D7"/>
<protein>
    <submittedName>
        <fullName evidence="3">Uncharacterized protein</fullName>
    </submittedName>
</protein>
<feature type="transmembrane region" description="Helical" evidence="2">
    <location>
        <begin position="33"/>
        <end position="51"/>
    </location>
</feature>
<keyword evidence="2" id="KW-0812">Transmembrane</keyword>
<dbReference type="KEGG" id="lse:F1C12_02100"/>
<name>A0A7G6Y6D7_9MICO</name>
<keyword evidence="2" id="KW-0472">Membrane</keyword>
<feature type="region of interest" description="Disordered" evidence="1">
    <location>
        <begin position="101"/>
        <end position="122"/>
    </location>
</feature>
<dbReference type="Proteomes" id="UP000515511">
    <property type="component" value="Chromosome"/>
</dbReference>
<evidence type="ECO:0000313" key="3">
    <source>
        <dbReference type="EMBL" id="QNE34052.1"/>
    </source>
</evidence>
<evidence type="ECO:0000256" key="2">
    <source>
        <dbReference type="SAM" id="Phobius"/>
    </source>
</evidence>
<feature type="transmembrane region" description="Helical" evidence="2">
    <location>
        <begin position="80"/>
        <end position="99"/>
    </location>
</feature>
<reference evidence="4" key="1">
    <citation type="submission" date="2019-09" db="EMBL/GenBank/DDBJ databases">
        <title>Antimicrobial potential of Antarctic Bacteria.</title>
        <authorList>
            <person name="Benaud N."/>
            <person name="Edwards R.J."/>
            <person name="Ferrari B.C."/>
        </authorList>
    </citation>
    <scope>NUCLEOTIDE SEQUENCE [LARGE SCALE GENOMIC DNA]</scope>
    <source>
        <strain evidence="4">INR9</strain>
    </source>
</reference>
<accession>A0A7G6Y6D7</accession>
<gene>
    <name evidence="3" type="ORF">F1C12_02100</name>
</gene>
<keyword evidence="2" id="KW-1133">Transmembrane helix</keyword>
<dbReference type="EMBL" id="CP043641">
    <property type="protein sequence ID" value="QNE34052.1"/>
    <property type="molecule type" value="Genomic_DNA"/>
</dbReference>
<evidence type="ECO:0000256" key="1">
    <source>
        <dbReference type="SAM" id="MobiDB-lite"/>
    </source>
</evidence>
<evidence type="ECO:0000313" key="4">
    <source>
        <dbReference type="Proteomes" id="UP000515511"/>
    </source>
</evidence>
<feature type="transmembrane region" description="Helical" evidence="2">
    <location>
        <begin position="56"/>
        <end position="74"/>
    </location>
</feature>
<organism evidence="3 4">
    <name type="scientific">Leifsonia shinshuensis</name>
    <dbReference type="NCBI Taxonomy" id="150026"/>
    <lineage>
        <taxon>Bacteria</taxon>
        <taxon>Bacillati</taxon>
        <taxon>Actinomycetota</taxon>
        <taxon>Actinomycetes</taxon>
        <taxon>Micrococcales</taxon>
        <taxon>Microbacteriaceae</taxon>
        <taxon>Leifsonia</taxon>
    </lineage>
</organism>
<proteinExistence type="predicted"/>